<evidence type="ECO:0000256" key="4">
    <source>
        <dbReference type="ARBA" id="ARBA00023163"/>
    </source>
</evidence>
<proteinExistence type="predicted"/>
<dbReference type="GO" id="GO:0005634">
    <property type="term" value="C:nucleus"/>
    <property type="evidence" value="ECO:0007669"/>
    <property type="project" value="UniProtKB-SubCell"/>
</dbReference>
<dbReference type="Pfam" id="PF03479">
    <property type="entry name" value="PCC"/>
    <property type="match status" value="1"/>
</dbReference>
<dbReference type="InterPro" id="IPR039605">
    <property type="entry name" value="AHL"/>
</dbReference>
<keyword evidence="10" id="KW-1185">Reference proteome</keyword>
<gene>
    <name evidence="9" type="ORF">FNV43_RR24210</name>
</gene>
<dbReference type="EMBL" id="VOIH02000011">
    <property type="protein sequence ID" value="KAF3433108.1"/>
    <property type="molecule type" value="Genomic_DNA"/>
</dbReference>
<keyword evidence="4 6" id="KW-0804">Transcription</keyword>
<evidence type="ECO:0000256" key="7">
    <source>
        <dbReference type="SAM" id="MobiDB-lite"/>
    </source>
</evidence>
<dbReference type="PANTHER" id="PTHR31500:SF18">
    <property type="entry name" value="AT-HOOK MOTIF NUCLEAR-LOCALIZED PROTEIN 3"/>
    <property type="match status" value="1"/>
</dbReference>
<dbReference type="InterPro" id="IPR005175">
    <property type="entry name" value="PPC_dom"/>
</dbReference>
<keyword evidence="5 6" id="KW-0539">Nucleus</keyword>
<comment type="caution">
    <text evidence="9">The sequence shown here is derived from an EMBL/GenBank/DDBJ whole genome shotgun (WGS) entry which is preliminary data.</text>
</comment>
<evidence type="ECO:0000256" key="2">
    <source>
        <dbReference type="ARBA" id="ARBA00023015"/>
    </source>
</evidence>
<dbReference type="AlphaFoldDB" id="A0A8K0GQI3"/>
<evidence type="ECO:0000256" key="1">
    <source>
        <dbReference type="ARBA" id="ARBA00004123"/>
    </source>
</evidence>
<feature type="compositionally biased region" description="Polar residues" evidence="7">
    <location>
        <begin position="308"/>
        <end position="342"/>
    </location>
</feature>
<dbReference type="PROSITE" id="PS51742">
    <property type="entry name" value="PPC"/>
    <property type="match status" value="1"/>
</dbReference>
<evidence type="ECO:0000259" key="8">
    <source>
        <dbReference type="PROSITE" id="PS51742"/>
    </source>
</evidence>
<dbReference type="OrthoDB" id="2014829at2759"/>
<evidence type="ECO:0000256" key="3">
    <source>
        <dbReference type="ARBA" id="ARBA00023125"/>
    </source>
</evidence>
<dbReference type="PANTHER" id="PTHR31500">
    <property type="entry name" value="AT-HOOK MOTIF NUCLEAR-LOCALIZED PROTEIN 9"/>
    <property type="match status" value="1"/>
</dbReference>
<evidence type="ECO:0000313" key="9">
    <source>
        <dbReference type="EMBL" id="KAF3433108.1"/>
    </source>
</evidence>
<feature type="domain" description="PPC" evidence="8">
    <location>
        <begin position="135"/>
        <end position="274"/>
    </location>
</feature>
<reference evidence="9" key="1">
    <citation type="submission" date="2020-03" db="EMBL/GenBank/DDBJ databases">
        <title>A high-quality chromosome-level genome assembly of a woody plant with both climbing and erect habits, Rhamnella rubrinervis.</title>
        <authorList>
            <person name="Lu Z."/>
            <person name="Yang Y."/>
            <person name="Zhu X."/>
            <person name="Sun Y."/>
        </authorList>
    </citation>
    <scope>NUCLEOTIDE SEQUENCE</scope>
    <source>
        <strain evidence="9">BYM</strain>
        <tissue evidence="9">Leaf</tissue>
    </source>
</reference>
<comment type="subcellular location">
    <subcellularLocation>
        <location evidence="1 6">Nucleus</location>
    </subcellularLocation>
</comment>
<feature type="compositionally biased region" description="Polar residues" evidence="7">
    <location>
        <begin position="354"/>
        <end position="364"/>
    </location>
</feature>
<dbReference type="GO" id="GO:0003680">
    <property type="term" value="F:minor groove of adenine-thymine-rich DNA binding"/>
    <property type="evidence" value="ECO:0007669"/>
    <property type="project" value="UniProtKB-UniRule"/>
</dbReference>
<comment type="function">
    <text evidence="6">Transcription factor that specifically binds AT-rich DNA sequences related to the nuclear matrix attachment regions (MARs).</text>
</comment>
<comment type="domain">
    <text evidence="6">The PPC domain mediates interactions between AHL proteins.</text>
</comment>
<name>A0A8K0GQI3_9ROSA</name>
<dbReference type="CDD" id="cd11378">
    <property type="entry name" value="DUF296"/>
    <property type="match status" value="1"/>
</dbReference>
<feature type="region of interest" description="Disordered" evidence="7">
    <location>
        <begin position="308"/>
        <end position="364"/>
    </location>
</feature>
<dbReference type="SUPFAM" id="SSF117856">
    <property type="entry name" value="AF0104/ALDC/Ptd012-like"/>
    <property type="match status" value="1"/>
</dbReference>
<protein>
    <recommendedName>
        <fullName evidence="6">AT-hook motif nuclear-localized protein</fullName>
    </recommendedName>
</protein>
<organism evidence="9 10">
    <name type="scientific">Rhamnella rubrinervis</name>
    <dbReference type="NCBI Taxonomy" id="2594499"/>
    <lineage>
        <taxon>Eukaryota</taxon>
        <taxon>Viridiplantae</taxon>
        <taxon>Streptophyta</taxon>
        <taxon>Embryophyta</taxon>
        <taxon>Tracheophyta</taxon>
        <taxon>Spermatophyta</taxon>
        <taxon>Magnoliopsida</taxon>
        <taxon>eudicotyledons</taxon>
        <taxon>Gunneridae</taxon>
        <taxon>Pentapetalae</taxon>
        <taxon>rosids</taxon>
        <taxon>fabids</taxon>
        <taxon>Rosales</taxon>
        <taxon>Rhamnaceae</taxon>
        <taxon>rhamnoid group</taxon>
        <taxon>Rhamneae</taxon>
        <taxon>Rhamnella</taxon>
    </lineage>
</organism>
<dbReference type="Gene3D" id="3.30.1330.80">
    <property type="entry name" value="Hypothetical protein, similar to alpha- acetolactate decarboxylase, domain 2"/>
    <property type="match status" value="1"/>
</dbReference>
<keyword evidence="3 6" id="KW-0238">DNA-binding</keyword>
<evidence type="ECO:0000313" key="10">
    <source>
        <dbReference type="Proteomes" id="UP000796880"/>
    </source>
</evidence>
<dbReference type="FunFam" id="3.30.1330.80:FF:000003">
    <property type="entry name" value="AT-hook motif nuclear-localized protein 1-like"/>
    <property type="match status" value="1"/>
</dbReference>
<evidence type="ECO:0000256" key="6">
    <source>
        <dbReference type="RuleBase" id="RU367031"/>
    </source>
</evidence>
<evidence type="ECO:0000256" key="5">
    <source>
        <dbReference type="ARBA" id="ARBA00023242"/>
    </source>
</evidence>
<keyword evidence="2 6" id="KW-0805">Transcription regulation</keyword>
<feature type="region of interest" description="Disordered" evidence="7">
    <location>
        <begin position="1"/>
        <end position="79"/>
    </location>
</feature>
<feature type="compositionally biased region" description="Low complexity" evidence="7">
    <location>
        <begin position="34"/>
        <end position="63"/>
    </location>
</feature>
<dbReference type="Proteomes" id="UP000796880">
    <property type="component" value="Unassembled WGS sequence"/>
</dbReference>
<sequence length="364" mass="38128">MEEKESSASGVAVRGDEAPESYRVAPRSEISSQSAGPTVTPATVTTTPSPATVTTTPSPATGTEVKKKRGRPRKYGPDGTVSLALSPMPISSSIPLTGEFSAWKRGRGKPTESTKKSHKYETLENSGQRIAYSVGANFTPHVLTVNAGEDVTMKIMSFSQQGSRAICILSANGTISNVTLRQPTSSGGTLTYEGRFEILSLSGSFMPTENAGTKSRSGGMSVSLAGPDGRVVGGGLAGLLIAAGPVQVVVGSFLPGHQQEQKPKKQRIEPISPVTLPIVSTVSSEEMKGTYGIKPIMTSTGFQADNSSSLNPIQGYNNSLPENKDNSSSLNTIQAYRNSAPENKSPLAEEESKGLSQPNCEVSC</sequence>
<accession>A0A8K0GQI3</accession>